<dbReference type="AlphaFoldDB" id="A0AAD2CP37"/>
<dbReference type="PANTHER" id="PTHR45661">
    <property type="entry name" value="SURFACE ANTIGEN"/>
    <property type="match status" value="1"/>
</dbReference>
<evidence type="ECO:0000313" key="1">
    <source>
        <dbReference type="EMBL" id="CAJ1941307.1"/>
    </source>
</evidence>
<evidence type="ECO:0008006" key="3">
    <source>
        <dbReference type="Google" id="ProtNLM"/>
    </source>
</evidence>
<dbReference type="InterPro" id="IPR032675">
    <property type="entry name" value="LRR_dom_sf"/>
</dbReference>
<dbReference type="SUPFAM" id="SSF52058">
    <property type="entry name" value="L domain-like"/>
    <property type="match status" value="2"/>
</dbReference>
<evidence type="ECO:0000313" key="2">
    <source>
        <dbReference type="Proteomes" id="UP001295423"/>
    </source>
</evidence>
<dbReference type="InterPro" id="IPR026906">
    <property type="entry name" value="LRR_5"/>
</dbReference>
<organism evidence="1 2">
    <name type="scientific">Cylindrotheca closterium</name>
    <dbReference type="NCBI Taxonomy" id="2856"/>
    <lineage>
        <taxon>Eukaryota</taxon>
        <taxon>Sar</taxon>
        <taxon>Stramenopiles</taxon>
        <taxon>Ochrophyta</taxon>
        <taxon>Bacillariophyta</taxon>
        <taxon>Bacillariophyceae</taxon>
        <taxon>Bacillariophycidae</taxon>
        <taxon>Bacillariales</taxon>
        <taxon>Bacillariaceae</taxon>
        <taxon>Cylindrotheca</taxon>
    </lineage>
</organism>
<gene>
    <name evidence="1" type="ORF">CYCCA115_LOCUS7456</name>
</gene>
<dbReference type="Proteomes" id="UP001295423">
    <property type="component" value="Unassembled WGS sequence"/>
</dbReference>
<name>A0AAD2CP37_9STRA</name>
<sequence length="613" mass="68689">MADETNDTPFVYTVQPKNEIPRGINYVIVDPSVRIIHNNSFEECLNLCSLTLPKSLRVIGKRAFERCSSLEYVYIHDGLQVIGREAFRDCSSLIHIRFPAQGLTTIRKGVLDGCGLLQSLSIPSTVEKIGQNAFHDCISLKKVTLRDGIRSIGSGSFWKCESMKEFQFPETLESIEAEAFVWCKFQAISLPASVKTIGTKAFSGCAALTTVKLQEGLQYIGRYSFCSCDLLVDIDLPTGLTAIDNRAFLMCTSLRTISIPGTVERIGDGAFASCTSLTDVEIQNGVRAIGHESFIRCTQLSGIVLPLSLDEIGANAFFNCISLQGVEIPSKSKITIGKKCFAGCKNLINLSIPDATRFATEDAFSRCDLLQTFDAIWSIRERFEQFPVHNACYQASSKSIDHLTQALDDSCQSLKGYMEDPFGMTAFHIVATSPNPRIDFLDCVLDRYPLDALSHNDAHGKTMMYYMLKHTSNKVIPLIKIVVHRAVIERIAGWGAPESWRADLVRQVESIHGDDPMGRNNSVYNFFDHTRHYARVEMTSFLELALWKMRMRQGYKKETEKVESYREICRYQCGADVVVENVAGFLWNGQPKSYAGMAVFAPHSELSFWIPWF</sequence>
<comment type="caution">
    <text evidence="1">The sequence shown here is derived from an EMBL/GenBank/DDBJ whole genome shotgun (WGS) entry which is preliminary data.</text>
</comment>
<reference evidence="1" key="1">
    <citation type="submission" date="2023-08" db="EMBL/GenBank/DDBJ databases">
        <authorList>
            <person name="Audoor S."/>
            <person name="Bilcke G."/>
        </authorList>
    </citation>
    <scope>NUCLEOTIDE SEQUENCE</scope>
</reference>
<dbReference type="EMBL" id="CAKOGP040001001">
    <property type="protein sequence ID" value="CAJ1941307.1"/>
    <property type="molecule type" value="Genomic_DNA"/>
</dbReference>
<accession>A0AAD2CP37</accession>
<dbReference type="PANTHER" id="PTHR45661:SF3">
    <property type="entry name" value="IG-LIKE DOMAIN-CONTAINING PROTEIN"/>
    <property type="match status" value="1"/>
</dbReference>
<keyword evidence="2" id="KW-1185">Reference proteome</keyword>
<proteinExistence type="predicted"/>
<dbReference type="Pfam" id="PF13306">
    <property type="entry name" value="LRR_5"/>
    <property type="match status" value="2"/>
</dbReference>
<dbReference type="InterPro" id="IPR053139">
    <property type="entry name" value="Surface_bspA-like"/>
</dbReference>
<protein>
    <recommendedName>
        <fullName evidence="3">Leucine-rich repeat domain-containing protein</fullName>
    </recommendedName>
</protein>
<dbReference type="Gene3D" id="3.80.10.10">
    <property type="entry name" value="Ribonuclease Inhibitor"/>
    <property type="match status" value="3"/>
</dbReference>